<evidence type="ECO:0000256" key="10">
    <source>
        <dbReference type="ARBA" id="ARBA00023125"/>
    </source>
</evidence>
<dbReference type="InterPro" id="IPR014721">
    <property type="entry name" value="Ribsml_uS5_D2-typ_fold_subgr"/>
</dbReference>
<dbReference type="RefSeq" id="YP_009282929.1">
    <property type="nucleotide sequence ID" value="NC_031039.1"/>
</dbReference>
<dbReference type="Gene3D" id="3.30.230.10">
    <property type="match status" value="1"/>
</dbReference>
<dbReference type="Pfam" id="PF01751">
    <property type="entry name" value="Toprim"/>
    <property type="match status" value="1"/>
</dbReference>
<comment type="similarity">
    <text evidence="3">Belongs to the type II topoisomerase GyrB family.</text>
</comment>
<dbReference type="InterPro" id="IPR001241">
    <property type="entry name" value="Topo_IIA"/>
</dbReference>
<comment type="catalytic activity">
    <reaction evidence="1">
        <text>ATP-dependent breakage, passage and rejoining of double-stranded DNA.</text>
        <dbReference type="EC" id="5.6.2.2"/>
    </reaction>
</comment>
<dbReference type="SUPFAM" id="SSF55874">
    <property type="entry name" value="ATPase domain of HSP90 chaperone/DNA topoisomerase II/histidine kinase"/>
    <property type="match status" value="1"/>
</dbReference>
<dbReference type="InterPro" id="IPR013760">
    <property type="entry name" value="Topo_IIA-like_dom_sf"/>
</dbReference>
<dbReference type="PROSITE" id="PS50880">
    <property type="entry name" value="TOPRIM"/>
    <property type="match status" value="1"/>
</dbReference>
<dbReference type="SMART" id="SM00433">
    <property type="entry name" value="TOP2c"/>
    <property type="match status" value="1"/>
</dbReference>
<dbReference type="InterPro" id="IPR013506">
    <property type="entry name" value="Topo_IIA_bsu_dom2"/>
</dbReference>
<evidence type="ECO:0000256" key="8">
    <source>
        <dbReference type="ARBA" id="ARBA00022842"/>
    </source>
</evidence>
<evidence type="ECO:0000313" key="14">
    <source>
        <dbReference type="Proteomes" id="UP000202618"/>
    </source>
</evidence>
<dbReference type="InterPro" id="IPR036890">
    <property type="entry name" value="HATPase_C_sf"/>
</dbReference>
<evidence type="ECO:0000256" key="6">
    <source>
        <dbReference type="ARBA" id="ARBA00022741"/>
    </source>
</evidence>
<dbReference type="EMBL" id="KU878088">
    <property type="protein sequence ID" value="AMS01109.1"/>
    <property type="molecule type" value="Genomic_DNA"/>
</dbReference>
<evidence type="ECO:0000256" key="9">
    <source>
        <dbReference type="ARBA" id="ARBA00023029"/>
    </source>
</evidence>
<dbReference type="Pfam" id="PF00204">
    <property type="entry name" value="DNA_gyraseB"/>
    <property type="match status" value="1"/>
</dbReference>
<dbReference type="InterPro" id="IPR002288">
    <property type="entry name" value="DNA_gyrase_B_C"/>
</dbReference>
<keyword evidence="8" id="KW-0460">Magnesium</keyword>
<dbReference type="Pfam" id="PF02518">
    <property type="entry name" value="HATPase_c"/>
    <property type="match status" value="1"/>
</dbReference>
<dbReference type="Gene3D" id="3.30.565.10">
    <property type="entry name" value="Histidine kinase-like ATPase, C-terminal domain"/>
    <property type="match status" value="1"/>
</dbReference>
<dbReference type="PRINTS" id="PR00418">
    <property type="entry name" value="TPI2FAMILY"/>
</dbReference>
<keyword evidence="6" id="KW-0547">Nucleotide-binding</keyword>
<dbReference type="PROSITE" id="PS00177">
    <property type="entry name" value="TOPOISOMERASE_II"/>
    <property type="match status" value="1"/>
</dbReference>
<dbReference type="OrthoDB" id="1118at10239"/>
<evidence type="ECO:0000256" key="1">
    <source>
        <dbReference type="ARBA" id="ARBA00000185"/>
    </source>
</evidence>
<dbReference type="InterPro" id="IPR003594">
    <property type="entry name" value="HATPase_dom"/>
</dbReference>
<feature type="domain" description="Toprim" evidence="12">
    <location>
        <begin position="420"/>
        <end position="535"/>
    </location>
</feature>
<dbReference type="PANTHER" id="PTHR45866:SF1">
    <property type="entry name" value="DNA GYRASE SUBUNIT B, MITOCHONDRIAL"/>
    <property type="match status" value="1"/>
</dbReference>
<dbReference type="GO" id="GO:0046872">
    <property type="term" value="F:metal ion binding"/>
    <property type="evidence" value="ECO:0007669"/>
    <property type="project" value="UniProtKB-KW"/>
</dbReference>
<evidence type="ECO:0000256" key="4">
    <source>
        <dbReference type="ARBA" id="ARBA00012895"/>
    </source>
</evidence>
<dbReference type="InterPro" id="IPR006171">
    <property type="entry name" value="TOPRIM_dom"/>
</dbReference>
<dbReference type="GO" id="GO:0005524">
    <property type="term" value="F:ATP binding"/>
    <property type="evidence" value="ECO:0007669"/>
    <property type="project" value="UniProtKB-KW"/>
</dbReference>
<dbReference type="InterPro" id="IPR000565">
    <property type="entry name" value="Topo_IIA_B"/>
</dbReference>
<proteinExistence type="inferred from homology"/>
<protein>
    <recommendedName>
        <fullName evidence="4">DNA topoisomerase (ATP-hydrolyzing)</fullName>
        <ecNumber evidence="4">5.6.2.2</ecNumber>
    </recommendedName>
</protein>
<dbReference type="GeneID" id="29058743"/>
<keyword evidence="11" id="KW-0413">Isomerase</keyword>
<sequence length="767" mass="87143">MVTTKVKNQYSDESIDLLEGLEGIRTRFDMYVGGKDSAAFHLVKEVVDNSIDEAINGYCTNINITYDEKLNQISIEDNGRGLPTGINKKTKKPTIEVLFTYMHAGGKFNKDSFKVSGGKNGIGLKAVNALSSFLLVESFHNGEHYSMEFSKGKIVKSLNKLGNTTKRGTKITFIPDDEILKQFAKIDQSLLKEELNKRAYINAGLEINLKIGKEKTTFKHDNGIIDYLNDINTDQINEPINFEFTDKKGNIYEVVFNYANESGENIKSFVNGISTSKGTHEQGFKTGLTVALLEFIKENNLLPKKLEKLEIKGDDIREGLYSIISLKLLEPEFRGQVKDELSNSEVLGELKKATHEKTKDWLSKNIDIGKKIANRIIAFAKGRKEANAIKDKIVKVNGNSSGLSFKSDFPDCDSRDITKNEIIVIEGNSAGGSVRNARISEIQAVFPLRGKPLNAYGLTHARILANKEFKELIKVIFGTTDIKNISYDNIRYGKIIILADADDDGYHITMLLLAFLYEHFPKLIEDGRVYIALSPLYRVRKNKSDKYLYFKNDKEYDKFVIKEIGKKYKLDPISLSKFITNGKKYTSLFDSIRHRYNIDIDVLNIIENHMSVNNDIRTKDIVSDLKDIDLAVTKEGKDLKVEGLYRDTWHKLIINDEFVKHIEELSAVFNDLDVVTIEDAKDGHIVKEDEYIYNALNFLNNSITFVRNRFKGLGEADANELFETTLDPKKRDLVQVNINDFESTDEINKILFGNNADLRKMFIDKYL</sequence>
<dbReference type="CDD" id="cd00329">
    <property type="entry name" value="TopoII_MutL_Trans"/>
    <property type="match status" value="1"/>
</dbReference>
<reference evidence="13 14" key="1">
    <citation type="journal article" date="2016" name="Virology">
        <title>The genome of AR9, a giant transducing Bacillus phage encoding two multisubunit RNA polymerases.</title>
        <authorList>
            <person name="Lavysh D."/>
            <person name="Sokolova M."/>
            <person name="Minakhin L."/>
            <person name="Yakunina M."/>
            <person name="Artamonova T."/>
            <person name="Kozyavkin S."/>
            <person name="Makarova K.S."/>
            <person name="Koonin E.V."/>
            <person name="Severinov K."/>
        </authorList>
    </citation>
    <scope>NUCLEOTIDE SEQUENCE [LARGE SCALE GENOMIC DNA]</scope>
</reference>
<accession>A0A172JHT4</accession>
<evidence type="ECO:0000256" key="7">
    <source>
        <dbReference type="ARBA" id="ARBA00022840"/>
    </source>
</evidence>
<evidence type="ECO:0000259" key="12">
    <source>
        <dbReference type="PROSITE" id="PS50880"/>
    </source>
</evidence>
<dbReference type="Pfam" id="PF00986">
    <property type="entry name" value="DNA_gyraseB_C"/>
    <property type="match status" value="1"/>
</dbReference>
<dbReference type="Gene3D" id="3.40.50.670">
    <property type="match status" value="2"/>
</dbReference>
<gene>
    <name evidence="13" type="ORF">AR9_g024</name>
</gene>
<dbReference type="EC" id="5.6.2.2" evidence="4"/>
<keyword evidence="5" id="KW-0479">Metal-binding</keyword>
<keyword evidence="10" id="KW-0238">DNA-binding</keyword>
<evidence type="ECO:0000256" key="3">
    <source>
        <dbReference type="ARBA" id="ARBA00010708"/>
    </source>
</evidence>
<dbReference type="SUPFAM" id="SSF54211">
    <property type="entry name" value="Ribosomal protein S5 domain 2-like"/>
    <property type="match status" value="1"/>
</dbReference>
<keyword evidence="9" id="KW-0799">Topoisomerase</keyword>
<dbReference type="KEGG" id="vg:29058743"/>
<evidence type="ECO:0000256" key="5">
    <source>
        <dbReference type="ARBA" id="ARBA00022723"/>
    </source>
</evidence>
<dbReference type="SMART" id="SM00387">
    <property type="entry name" value="HATPase_c"/>
    <property type="match status" value="1"/>
</dbReference>
<dbReference type="GO" id="GO:0003677">
    <property type="term" value="F:DNA binding"/>
    <property type="evidence" value="ECO:0007669"/>
    <property type="project" value="UniProtKB-KW"/>
</dbReference>
<dbReference type="PANTHER" id="PTHR45866">
    <property type="entry name" value="DNA GYRASE/TOPOISOMERASE SUBUNIT B"/>
    <property type="match status" value="1"/>
</dbReference>
<evidence type="ECO:0000256" key="11">
    <source>
        <dbReference type="ARBA" id="ARBA00023235"/>
    </source>
</evidence>
<dbReference type="SMR" id="A0A172JHT4"/>
<comment type="cofactor">
    <cofactor evidence="2">
        <name>Mg(2+)</name>
        <dbReference type="ChEBI" id="CHEBI:18420"/>
    </cofactor>
</comment>
<dbReference type="PRINTS" id="PR01159">
    <property type="entry name" value="DNAGYRASEB"/>
</dbReference>
<dbReference type="GO" id="GO:0003918">
    <property type="term" value="F:DNA topoisomerase type II (double strand cut, ATP-hydrolyzing) activity"/>
    <property type="evidence" value="ECO:0007669"/>
    <property type="project" value="UniProtKB-EC"/>
</dbReference>
<dbReference type="InterPro" id="IPR018522">
    <property type="entry name" value="TopoIIA_CS"/>
</dbReference>
<dbReference type="SUPFAM" id="SSF56719">
    <property type="entry name" value="Type II DNA topoisomerase"/>
    <property type="match status" value="1"/>
</dbReference>
<keyword evidence="7" id="KW-0067">ATP-binding</keyword>
<name>A0A172JHT4_BPPB1</name>
<organism evidence="13 14">
    <name type="scientific">Bacillus phage AR9</name>
    <dbReference type="NCBI Taxonomy" id="1815509"/>
    <lineage>
        <taxon>Viruses</taxon>
        <taxon>Duplodnaviria</taxon>
        <taxon>Heunggongvirae</taxon>
        <taxon>Uroviricota</taxon>
        <taxon>Caudoviricetes</taxon>
        <taxon>Takahashivirus</taxon>
        <taxon>Bacillus phage PBS1</taxon>
    </lineage>
</organism>
<evidence type="ECO:0000256" key="2">
    <source>
        <dbReference type="ARBA" id="ARBA00001946"/>
    </source>
</evidence>
<dbReference type="GO" id="GO:0006265">
    <property type="term" value="P:DNA topological change"/>
    <property type="evidence" value="ECO:0007669"/>
    <property type="project" value="InterPro"/>
</dbReference>
<dbReference type="InterPro" id="IPR013759">
    <property type="entry name" value="Topo_IIA_B_C"/>
</dbReference>
<evidence type="ECO:0000313" key="13">
    <source>
        <dbReference type="EMBL" id="AMS01109.1"/>
    </source>
</evidence>
<dbReference type="InterPro" id="IPR020568">
    <property type="entry name" value="Ribosomal_Su5_D2-typ_SF"/>
</dbReference>
<dbReference type="Proteomes" id="UP000202618">
    <property type="component" value="Segment"/>
</dbReference>